<protein>
    <submittedName>
        <fullName evidence="6">Uncharacterized protein</fullName>
    </submittedName>
</protein>
<keyword evidence="3 5" id="KW-1133">Transmembrane helix</keyword>
<name>A0A2T9YS65_9FUNG</name>
<dbReference type="PANTHER" id="PTHR23291:SF50">
    <property type="entry name" value="PROTEIN LIFEGUARD 4"/>
    <property type="match status" value="1"/>
</dbReference>
<comment type="caution">
    <text evidence="5">Lacks conserved residue(s) required for the propagation of feature annotation.</text>
</comment>
<evidence type="ECO:0000256" key="1">
    <source>
        <dbReference type="ARBA" id="ARBA00004141"/>
    </source>
</evidence>
<evidence type="ECO:0000256" key="2">
    <source>
        <dbReference type="ARBA" id="ARBA00022692"/>
    </source>
</evidence>
<evidence type="ECO:0000256" key="4">
    <source>
        <dbReference type="ARBA" id="ARBA00023136"/>
    </source>
</evidence>
<dbReference type="OrthoDB" id="7933078at2759"/>
<dbReference type="PANTHER" id="PTHR23291">
    <property type="entry name" value="BAX INHIBITOR-RELATED"/>
    <property type="match status" value="1"/>
</dbReference>
<comment type="subcellular location">
    <subcellularLocation>
        <location evidence="1">Membrane</location>
        <topology evidence="1">Multi-pass membrane protein</topology>
    </subcellularLocation>
</comment>
<organism evidence="6 7">
    <name type="scientific">Furculomyces boomerangus</name>
    <dbReference type="NCBI Taxonomy" id="61424"/>
    <lineage>
        <taxon>Eukaryota</taxon>
        <taxon>Fungi</taxon>
        <taxon>Fungi incertae sedis</taxon>
        <taxon>Zoopagomycota</taxon>
        <taxon>Kickxellomycotina</taxon>
        <taxon>Harpellomycetes</taxon>
        <taxon>Harpellales</taxon>
        <taxon>Harpellaceae</taxon>
        <taxon>Furculomyces</taxon>
    </lineage>
</organism>
<dbReference type="GO" id="GO:0016020">
    <property type="term" value="C:membrane"/>
    <property type="evidence" value="ECO:0007669"/>
    <property type="project" value="UniProtKB-SubCell"/>
</dbReference>
<comment type="similarity">
    <text evidence="5">Belongs to the BI1 family.</text>
</comment>
<evidence type="ECO:0000256" key="5">
    <source>
        <dbReference type="RuleBase" id="RU004379"/>
    </source>
</evidence>
<evidence type="ECO:0000313" key="6">
    <source>
        <dbReference type="EMBL" id="PVU95188.1"/>
    </source>
</evidence>
<feature type="transmembrane region" description="Helical" evidence="5">
    <location>
        <begin position="83"/>
        <end position="103"/>
    </location>
</feature>
<evidence type="ECO:0000256" key="3">
    <source>
        <dbReference type="ARBA" id="ARBA00022989"/>
    </source>
</evidence>
<dbReference type="AlphaFoldDB" id="A0A2T9YS65"/>
<dbReference type="InterPro" id="IPR006214">
    <property type="entry name" value="Bax_inhibitor_1-related"/>
</dbReference>
<feature type="transmembrane region" description="Helical" evidence="5">
    <location>
        <begin position="115"/>
        <end position="134"/>
    </location>
</feature>
<proteinExistence type="inferred from homology"/>
<dbReference type="Proteomes" id="UP000245699">
    <property type="component" value="Unassembled WGS sequence"/>
</dbReference>
<sequence length="172" mass="19359">MNTNSDNKLDSNQDKIQMTTIDVRTDSNYNQNVLNNSVYVSESERSVRMVHHYSALVVLKALILTLAIFIALTLFTFQSKYDFTAWGALLGFAMYALAGSAIIQHFFPFGSKRRLIISVLIVFVFFGYVIFDTFMISDRMSPEDYLVASVALYIDFIGIFTFFLGCFGGGGN</sequence>
<keyword evidence="4 5" id="KW-0472">Membrane</keyword>
<feature type="transmembrane region" description="Helical" evidence="5">
    <location>
        <begin position="146"/>
        <end position="167"/>
    </location>
</feature>
<dbReference type="EMBL" id="MBFT01000198">
    <property type="protein sequence ID" value="PVU95188.1"/>
    <property type="molecule type" value="Genomic_DNA"/>
</dbReference>
<dbReference type="Pfam" id="PF01027">
    <property type="entry name" value="Bax1-I"/>
    <property type="match status" value="1"/>
</dbReference>
<feature type="transmembrane region" description="Helical" evidence="5">
    <location>
        <begin position="53"/>
        <end position="77"/>
    </location>
</feature>
<accession>A0A2T9YS65</accession>
<evidence type="ECO:0000313" key="7">
    <source>
        <dbReference type="Proteomes" id="UP000245699"/>
    </source>
</evidence>
<keyword evidence="7" id="KW-1185">Reference proteome</keyword>
<gene>
    <name evidence="6" type="ORF">BB559_002818</name>
</gene>
<keyword evidence="2 5" id="KW-0812">Transmembrane</keyword>
<reference evidence="6 7" key="1">
    <citation type="journal article" date="2018" name="MBio">
        <title>Comparative Genomics Reveals the Core Gene Toolbox for the Fungus-Insect Symbiosis.</title>
        <authorList>
            <person name="Wang Y."/>
            <person name="Stata M."/>
            <person name="Wang W."/>
            <person name="Stajich J.E."/>
            <person name="White M.M."/>
            <person name="Moncalvo J.M."/>
        </authorList>
    </citation>
    <scope>NUCLEOTIDE SEQUENCE [LARGE SCALE GENOMIC DNA]</scope>
    <source>
        <strain evidence="6 7">AUS-77-4</strain>
    </source>
</reference>
<comment type="caution">
    <text evidence="6">The sequence shown here is derived from an EMBL/GenBank/DDBJ whole genome shotgun (WGS) entry which is preliminary data.</text>
</comment>